<proteinExistence type="predicted"/>
<sequence>MSAGDTGAEESAAAGATPRNRGVGMLIITAYGIFAVSSFARAFYQIVPFPDEEKVQFPDAPLALSLSAFAAAVYIVATVALARSSAQAWRVALAAVLMELTGVIAVGLWSVVQPEMFEVATVWGEFGRDYGWVPLLLPLVGLFWLLKHRPRSQA</sequence>
<keyword evidence="1" id="KW-0472">Membrane</keyword>
<name>A0A7W5TPX0_9MICC</name>
<dbReference type="RefSeq" id="WP_183357953.1">
    <property type="nucleotide sequence ID" value="NZ_BAABKR010000001.1"/>
</dbReference>
<reference evidence="2 3" key="1">
    <citation type="submission" date="2020-08" db="EMBL/GenBank/DDBJ databases">
        <title>Sequencing the genomes of 1000 actinobacteria strains.</title>
        <authorList>
            <person name="Klenk H.-P."/>
        </authorList>
    </citation>
    <scope>NUCLEOTIDE SEQUENCE [LARGE SCALE GENOMIC DNA]</scope>
    <source>
        <strain evidence="2 3">DSM 28238</strain>
    </source>
</reference>
<protein>
    <recommendedName>
        <fullName evidence="4">Integral membrane protein</fullName>
    </recommendedName>
</protein>
<feature type="transmembrane region" description="Helical" evidence="1">
    <location>
        <begin position="23"/>
        <end position="44"/>
    </location>
</feature>
<dbReference type="Proteomes" id="UP000547528">
    <property type="component" value="Unassembled WGS sequence"/>
</dbReference>
<evidence type="ECO:0000313" key="3">
    <source>
        <dbReference type="Proteomes" id="UP000547528"/>
    </source>
</evidence>
<feature type="transmembrane region" description="Helical" evidence="1">
    <location>
        <begin position="130"/>
        <end position="146"/>
    </location>
</feature>
<keyword evidence="3" id="KW-1185">Reference proteome</keyword>
<feature type="transmembrane region" description="Helical" evidence="1">
    <location>
        <begin position="89"/>
        <end position="110"/>
    </location>
</feature>
<organism evidence="2 3">
    <name type="scientific">Garicola koreensis</name>
    <dbReference type="NCBI Taxonomy" id="1262554"/>
    <lineage>
        <taxon>Bacteria</taxon>
        <taxon>Bacillati</taxon>
        <taxon>Actinomycetota</taxon>
        <taxon>Actinomycetes</taxon>
        <taxon>Micrococcales</taxon>
        <taxon>Micrococcaceae</taxon>
        <taxon>Garicola</taxon>
    </lineage>
</organism>
<keyword evidence="1" id="KW-1133">Transmembrane helix</keyword>
<evidence type="ECO:0008006" key="4">
    <source>
        <dbReference type="Google" id="ProtNLM"/>
    </source>
</evidence>
<evidence type="ECO:0000256" key="1">
    <source>
        <dbReference type="SAM" id="Phobius"/>
    </source>
</evidence>
<evidence type="ECO:0000313" key="2">
    <source>
        <dbReference type="EMBL" id="MBB3667530.1"/>
    </source>
</evidence>
<keyword evidence="1" id="KW-0812">Transmembrane</keyword>
<feature type="transmembrane region" description="Helical" evidence="1">
    <location>
        <begin position="64"/>
        <end position="82"/>
    </location>
</feature>
<accession>A0A7W5TPX0</accession>
<gene>
    <name evidence="2" type="ORF">FHX47_001149</name>
</gene>
<comment type="caution">
    <text evidence="2">The sequence shown here is derived from an EMBL/GenBank/DDBJ whole genome shotgun (WGS) entry which is preliminary data.</text>
</comment>
<dbReference type="AlphaFoldDB" id="A0A7W5TPX0"/>
<dbReference type="EMBL" id="JACIBT010000002">
    <property type="protein sequence ID" value="MBB3667530.1"/>
    <property type="molecule type" value="Genomic_DNA"/>
</dbReference>